<feature type="transmembrane region" description="Helical" evidence="8">
    <location>
        <begin position="75"/>
        <end position="93"/>
    </location>
</feature>
<evidence type="ECO:0000256" key="4">
    <source>
        <dbReference type="ARBA" id="ARBA00022692"/>
    </source>
</evidence>
<name>A0ABP6X9J2_9ACTN</name>
<accession>A0ABP6X9J2</accession>
<dbReference type="InterPro" id="IPR000515">
    <property type="entry name" value="MetI-like"/>
</dbReference>
<feature type="transmembrane region" description="Helical" evidence="8">
    <location>
        <begin position="229"/>
        <end position="247"/>
    </location>
</feature>
<dbReference type="NCBIfam" id="TIGR01726">
    <property type="entry name" value="HEQRo_perm_3TM"/>
    <property type="match status" value="1"/>
</dbReference>
<dbReference type="PANTHER" id="PTHR30614">
    <property type="entry name" value="MEMBRANE COMPONENT OF AMINO ACID ABC TRANSPORTER"/>
    <property type="match status" value="1"/>
</dbReference>
<dbReference type="RefSeq" id="WP_204910881.1">
    <property type="nucleotide sequence ID" value="NZ_BAAAYR010000002.1"/>
</dbReference>
<evidence type="ECO:0000313" key="11">
    <source>
        <dbReference type="Proteomes" id="UP001500767"/>
    </source>
</evidence>
<dbReference type="SUPFAM" id="SSF161098">
    <property type="entry name" value="MetI-like"/>
    <property type="match status" value="1"/>
</dbReference>
<evidence type="ECO:0000256" key="3">
    <source>
        <dbReference type="ARBA" id="ARBA00022475"/>
    </source>
</evidence>
<organism evidence="10 11">
    <name type="scientific">Microlunatus spumicola</name>
    <dbReference type="NCBI Taxonomy" id="81499"/>
    <lineage>
        <taxon>Bacteria</taxon>
        <taxon>Bacillati</taxon>
        <taxon>Actinomycetota</taxon>
        <taxon>Actinomycetes</taxon>
        <taxon>Propionibacteriales</taxon>
        <taxon>Propionibacteriaceae</taxon>
        <taxon>Microlunatus</taxon>
    </lineage>
</organism>
<keyword evidence="3" id="KW-1003">Cell membrane</keyword>
<evidence type="ECO:0000256" key="2">
    <source>
        <dbReference type="ARBA" id="ARBA00022448"/>
    </source>
</evidence>
<keyword evidence="6 8" id="KW-1133">Transmembrane helix</keyword>
<feature type="transmembrane region" description="Helical" evidence="8">
    <location>
        <begin position="28"/>
        <end position="46"/>
    </location>
</feature>
<feature type="transmembrane region" description="Helical" evidence="8">
    <location>
        <begin position="253"/>
        <end position="274"/>
    </location>
</feature>
<sequence length="294" mass="31099">MADASAVPGAGSSALPLQVVRLKHPGRWIAAGVVVVLLVALVSSLVTNERFRWDVVFGYLFSGSILLGLRNTLLLTVAAMVVGVLLGVLLAVARESRNPVLSGVAGAYVGFFRGTPLLVQLIFWFNLSALYPVISLGLPFGPSLALGSANVLITPWVAAILGLGLNEAAYMAEIVRAGLQSVDAGQTQAAQALGMTGRQVFSRIVLPQALRVIIPPTGNQTISMLKTTSLVSVIALPELLFAAQIIYARTYEVIPLLITASLWYLALTTVLSIGQGFLERRLGRGDASRRRGVA</sequence>
<comment type="similarity">
    <text evidence="8">Belongs to the binding-protein-dependent transport system permease family.</text>
</comment>
<evidence type="ECO:0000256" key="1">
    <source>
        <dbReference type="ARBA" id="ARBA00004651"/>
    </source>
</evidence>
<gene>
    <name evidence="10" type="ORF">GCM10022197_19050</name>
</gene>
<evidence type="ECO:0000256" key="7">
    <source>
        <dbReference type="ARBA" id="ARBA00023136"/>
    </source>
</evidence>
<evidence type="ECO:0000256" key="5">
    <source>
        <dbReference type="ARBA" id="ARBA00022970"/>
    </source>
</evidence>
<proteinExistence type="inferred from homology"/>
<keyword evidence="5" id="KW-0029">Amino-acid transport</keyword>
<reference evidence="11" key="1">
    <citation type="journal article" date="2019" name="Int. J. Syst. Evol. Microbiol.">
        <title>The Global Catalogue of Microorganisms (GCM) 10K type strain sequencing project: providing services to taxonomists for standard genome sequencing and annotation.</title>
        <authorList>
            <consortium name="The Broad Institute Genomics Platform"/>
            <consortium name="The Broad Institute Genome Sequencing Center for Infectious Disease"/>
            <person name="Wu L."/>
            <person name="Ma J."/>
        </authorList>
    </citation>
    <scope>NUCLEOTIDE SEQUENCE [LARGE SCALE GENOMIC DNA]</scope>
    <source>
        <strain evidence="11">JCM 16540</strain>
    </source>
</reference>
<dbReference type="InterPro" id="IPR043429">
    <property type="entry name" value="ArtM/GltK/GlnP/TcyL/YhdX-like"/>
</dbReference>
<dbReference type="EMBL" id="BAAAYR010000002">
    <property type="protein sequence ID" value="GAA3563682.1"/>
    <property type="molecule type" value="Genomic_DNA"/>
</dbReference>
<dbReference type="InterPro" id="IPR010065">
    <property type="entry name" value="AA_ABC_transptr_permease_3TM"/>
</dbReference>
<dbReference type="Proteomes" id="UP001500767">
    <property type="component" value="Unassembled WGS sequence"/>
</dbReference>
<comment type="subcellular location">
    <subcellularLocation>
        <location evidence="1 8">Cell membrane</location>
        <topology evidence="1 8">Multi-pass membrane protein</topology>
    </subcellularLocation>
</comment>
<keyword evidence="4 8" id="KW-0812">Transmembrane</keyword>
<dbReference type="PANTHER" id="PTHR30614:SF0">
    <property type="entry name" value="L-CYSTINE TRANSPORT SYSTEM PERMEASE PROTEIN TCYL"/>
    <property type="match status" value="1"/>
</dbReference>
<evidence type="ECO:0000256" key="6">
    <source>
        <dbReference type="ARBA" id="ARBA00022989"/>
    </source>
</evidence>
<comment type="caution">
    <text evidence="10">The sequence shown here is derived from an EMBL/GenBank/DDBJ whole genome shotgun (WGS) entry which is preliminary data.</text>
</comment>
<protein>
    <submittedName>
        <fullName evidence="10">Amino acid ABC transporter permease</fullName>
    </submittedName>
</protein>
<dbReference type="Pfam" id="PF00528">
    <property type="entry name" value="BPD_transp_1"/>
    <property type="match status" value="1"/>
</dbReference>
<keyword evidence="2 8" id="KW-0813">Transport</keyword>
<evidence type="ECO:0000256" key="8">
    <source>
        <dbReference type="RuleBase" id="RU363032"/>
    </source>
</evidence>
<feature type="transmembrane region" description="Helical" evidence="8">
    <location>
        <begin position="105"/>
        <end position="125"/>
    </location>
</feature>
<evidence type="ECO:0000313" key="10">
    <source>
        <dbReference type="EMBL" id="GAA3563682.1"/>
    </source>
</evidence>
<evidence type="ECO:0000259" key="9">
    <source>
        <dbReference type="PROSITE" id="PS50928"/>
    </source>
</evidence>
<feature type="transmembrane region" description="Helical" evidence="8">
    <location>
        <begin position="145"/>
        <end position="166"/>
    </location>
</feature>
<dbReference type="Gene3D" id="1.10.3720.10">
    <property type="entry name" value="MetI-like"/>
    <property type="match status" value="1"/>
</dbReference>
<keyword evidence="7 8" id="KW-0472">Membrane</keyword>
<feature type="domain" description="ABC transmembrane type-1" evidence="9">
    <location>
        <begin position="69"/>
        <end position="275"/>
    </location>
</feature>
<dbReference type="InterPro" id="IPR035906">
    <property type="entry name" value="MetI-like_sf"/>
</dbReference>
<dbReference type="CDD" id="cd06261">
    <property type="entry name" value="TM_PBP2"/>
    <property type="match status" value="1"/>
</dbReference>
<dbReference type="PROSITE" id="PS50928">
    <property type="entry name" value="ABC_TM1"/>
    <property type="match status" value="1"/>
</dbReference>
<keyword evidence="11" id="KW-1185">Reference proteome</keyword>